<sequence length="84" mass="9290">MRLAAAGQPTRHLPYLGNSRWAGSFSRRFRWFRHPLKVDLMLGSIGLMSGEDGSFWDILSTADMLVWDRSVSRQLASAAAPPGG</sequence>
<keyword evidence="2" id="KW-1185">Reference proteome</keyword>
<proteinExistence type="predicted"/>
<accession>A0A7W9Y5E2</accession>
<dbReference type="EMBL" id="JACHEG010000002">
    <property type="protein sequence ID" value="MBB6162314.1"/>
    <property type="molecule type" value="Genomic_DNA"/>
</dbReference>
<comment type="caution">
    <text evidence="1">The sequence shown here is derived from an EMBL/GenBank/DDBJ whole genome shotgun (WGS) entry which is preliminary data.</text>
</comment>
<gene>
    <name evidence="1" type="ORF">HNQ72_002132</name>
</gene>
<dbReference type="Proteomes" id="UP000547879">
    <property type="component" value="Unassembled WGS sequence"/>
</dbReference>
<protein>
    <submittedName>
        <fullName evidence="1">Uncharacterized protein</fullName>
    </submittedName>
</protein>
<reference evidence="1 2" key="1">
    <citation type="submission" date="2020-08" db="EMBL/GenBank/DDBJ databases">
        <title>Genomic Encyclopedia of Type Strains, Phase IV (KMG-IV): sequencing the most valuable type-strain genomes for metagenomic binning, comparative biology and taxonomic classification.</title>
        <authorList>
            <person name="Goeker M."/>
        </authorList>
    </citation>
    <scope>NUCLEOTIDE SEQUENCE [LARGE SCALE GENOMIC DNA]</scope>
    <source>
        <strain evidence="1 2">DSM 100734</strain>
    </source>
</reference>
<organism evidence="1 2">
    <name type="scientific">Rhizobium wenxiniae</name>
    <dbReference type="NCBI Taxonomy" id="1737357"/>
    <lineage>
        <taxon>Bacteria</taxon>
        <taxon>Pseudomonadati</taxon>
        <taxon>Pseudomonadota</taxon>
        <taxon>Alphaproteobacteria</taxon>
        <taxon>Hyphomicrobiales</taxon>
        <taxon>Rhizobiaceae</taxon>
        <taxon>Rhizobium/Agrobacterium group</taxon>
        <taxon>Rhizobium</taxon>
    </lineage>
</organism>
<dbReference type="AlphaFoldDB" id="A0A7W9Y5E2"/>
<evidence type="ECO:0000313" key="2">
    <source>
        <dbReference type="Proteomes" id="UP000547879"/>
    </source>
</evidence>
<evidence type="ECO:0000313" key="1">
    <source>
        <dbReference type="EMBL" id="MBB6162314.1"/>
    </source>
</evidence>
<name>A0A7W9Y5E2_9HYPH</name>